<dbReference type="CDD" id="cd07377">
    <property type="entry name" value="WHTH_GntR"/>
    <property type="match status" value="1"/>
</dbReference>
<gene>
    <name evidence="5" type="ORF">GSH16_06865</name>
</gene>
<dbReference type="InterPro" id="IPR000524">
    <property type="entry name" value="Tscrpt_reg_HTH_GntR"/>
</dbReference>
<dbReference type="PANTHER" id="PTHR43537">
    <property type="entry name" value="TRANSCRIPTIONAL REGULATOR, GNTR FAMILY"/>
    <property type="match status" value="1"/>
</dbReference>
<protein>
    <submittedName>
        <fullName evidence="5">FCD domain-containing protein</fullName>
    </submittedName>
</protein>
<dbReference type="InterPro" id="IPR036388">
    <property type="entry name" value="WH-like_DNA-bd_sf"/>
</dbReference>
<dbReference type="GO" id="GO:0003677">
    <property type="term" value="F:DNA binding"/>
    <property type="evidence" value="ECO:0007669"/>
    <property type="project" value="UniProtKB-KW"/>
</dbReference>
<evidence type="ECO:0000313" key="5">
    <source>
        <dbReference type="EMBL" id="MXU65163.1"/>
    </source>
</evidence>
<comment type="caution">
    <text evidence="5">The sequence shown here is derived from an EMBL/GenBank/DDBJ whole genome shotgun (WGS) entry which is preliminary data.</text>
</comment>
<dbReference type="GO" id="GO:0003700">
    <property type="term" value="F:DNA-binding transcription factor activity"/>
    <property type="evidence" value="ECO:0007669"/>
    <property type="project" value="InterPro"/>
</dbReference>
<feature type="domain" description="HTH gntR-type" evidence="4">
    <location>
        <begin position="18"/>
        <end position="86"/>
    </location>
</feature>
<dbReference type="RefSeq" id="WP_160853400.1">
    <property type="nucleotide sequence ID" value="NZ_WUWG01000003.1"/>
</dbReference>
<keyword evidence="1" id="KW-0805">Transcription regulation</keyword>
<dbReference type="Pfam" id="PF07729">
    <property type="entry name" value="FCD"/>
    <property type="match status" value="1"/>
</dbReference>
<dbReference type="EMBL" id="WUWG01000003">
    <property type="protein sequence ID" value="MXU65163.1"/>
    <property type="molecule type" value="Genomic_DNA"/>
</dbReference>
<dbReference type="InterPro" id="IPR011711">
    <property type="entry name" value="GntR_C"/>
</dbReference>
<proteinExistence type="predicted"/>
<evidence type="ECO:0000256" key="1">
    <source>
        <dbReference type="ARBA" id="ARBA00023015"/>
    </source>
</evidence>
<name>A0A6B0TVZ5_9RHOB</name>
<dbReference type="Gene3D" id="1.20.120.530">
    <property type="entry name" value="GntR ligand-binding domain-like"/>
    <property type="match status" value="1"/>
</dbReference>
<dbReference type="InterPro" id="IPR036390">
    <property type="entry name" value="WH_DNA-bd_sf"/>
</dbReference>
<evidence type="ECO:0000313" key="6">
    <source>
        <dbReference type="Proteomes" id="UP000436016"/>
    </source>
</evidence>
<dbReference type="PANTHER" id="PTHR43537:SF5">
    <property type="entry name" value="UXU OPERON TRANSCRIPTIONAL REGULATOR"/>
    <property type="match status" value="1"/>
</dbReference>
<keyword evidence="2" id="KW-0238">DNA-binding</keyword>
<dbReference type="AlphaFoldDB" id="A0A6B0TVZ5"/>
<dbReference type="SUPFAM" id="SSF48008">
    <property type="entry name" value="GntR ligand-binding domain-like"/>
    <property type="match status" value="1"/>
</dbReference>
<organism evidence="5 6">
    <name type="scientific">Oceanomicrobium pacificus</name>
    <dbReference type="NCBI Taxonomy" id="2692916"/>
    <lineage>
        <taxon>Bacteria</taxon>
        <taxon>Pseudomonadati</taxon>
        <taxon>Pseudomonadota</taxon>
        <taxon>Alphaproteobacteria</taxon>
        <taxon>Rhodobacterales</taxon>
        <taxon>Paracoccaceae</taxon>
        <taxon>Oceanomicrobium</taxon>
    </lineage>
</organism>
<keyword evidence="6" id="KW-1185">Reference proteome</keyword>
<dbReference type="SMART" id="SM00345">
    <property type="entry name" value="HTH_GNTR"/>
    <property type="match status" value="1"/>
</dbReference>
<dbReference type="PROSITE" id="PS50949">
    <property type="entry name" value="HTH_GNTR"/>
    <property type="match status" value="1"/>
</dbReference>
<dbReference type="PRINTS" id="PR00035">
    <property type="entry name" value="HTHGNTR"/>
</dbReference>
<dbReference type="Proteomes" id="UP000436016">
    <property type="component" value="Unassembled WGS sequence"/>
</dbReference>
<reference evidence="5 6" key="1">
    <citation type="submission" date="2019-12" db="EMBL/GenBank/DDBJ databases">
        <title>Strain KN286 was isolated from seawater, which was collected from Caroline Seamount in the tropical western Pacific.</title>
        <authorList>
            <person name="Wang Q."/>
        </authorList>
    </citation>
    <scope>NUCLEOTIDE SEQUENCE [LARGE SCALE GENOMIC DNA]</scope>
    <source>
        <strain evidence="5 6">KN286</strain>
    </source>
</reference>
<evidence type="ECO:0000259" key="4">
    <source>
        <dbReference type="PROSITE" id="PS50949"/>
    </source>
</evidence>
<dbReference type="Gene3D" id="1.10.10.10">
    <property type="entry name" value="Winged helix-like DNA-binding domain superfamily/Winged helix DNA-binding domain"/>
    <property type="match status" value="1"/>
</dbReference>
<dbReference type="Pfam" id="PF00392">
    <property type="entry name" value="GntR"/>
    <property type="match status" value="1"/>
</dbReference>
<keyword evidence="3" id="KW-0804">Transcription</keyword>
<sequence>MPAQAQSVRPVGRSSRDWTLADQVYDRLITLIADGTFPEHSKLPTETSLSEQFGVSRPVLRQALKRLREEGLILSRQGSGSYVQRRPDSEQLDFAPVGSIADIQRTFEFRRTIECAAASLSASRATAEQIDRIAAALAQHAGLPDDGSEQAAVDLSDEQFHTAIFAGCENHYFLAARTSLQPQIAASMTLSRGLAQGDVQIVHRQVLAEHEAILAAIRDRDADAAAVAMCRHLDAERGRMFEGLPAGV</sequence>
<accession>A0A6B0TVZ5</accession>
<evidence type="ECO:0000256" key="3">
    <source>
        <dbReference type="ARBA" id="ARBA00023163"/>
    </source>
</evidence>
<dbReference type="InterPro" id="IPR008920">
    <property type="entry name" value="TF_FadR/GntR_C"/>
</dbReference>
<dbReference type="SUPFAM" id="SSF46785">
    <property type="entry name" value="Winged helix' DNA-binding domain"/>
    <property type="match status" value="1"/>
</dbReference>
<dbReference type="SMART" id="SM00895">
    <property type="entry name" value="FCD"/>
    <property type="match status" value="1"/>
</dbReference>
<evidence type="ECO:0000256" key="2">
    <source>
        <dbReference type="ARBA" id="ARBA00023125"/>
    </source>
</evidence>